<name>A0A0K9NJE6_ZOSMR</name>
<comment type="caution">
    <text evidence="5">The sequence shown here is derived from an EMBL/GenBank/DDBJ whole genome shotgun (WGS) entry which is preliminary data.</text>
</comment>
<dbReference type="InterPro" id="IPR036641">
    <property type="entry name" value="HPT_dom_sf"/>
</dbReference>
<proteinExistence type="predicted"/>
<dbReference type="GO" id="GO:0005829">
    <property type="term" value="C:cytosol"/>
    <property type="evidence" value="ECO:0007669"/>
    <property type="project" value="UniProtKB-SubCell"/>
</dbReference>
<dbReference type="GO" id="GO:0009736">
    <property type="term" value="P:cytokinin-activated signaling pathway"/>
    <property type="evidence" value="ECO:0000318"/>
    <property type="project" value="GO_Central"/>
</dbReference>
<organism evidence="5 6">
    <name type="scientific">Zostera marina</name>
    <name type="common">Eelgrass</name>
    <dbReference type="NCBI Taxonomy" id="29655"/>
    <lineage>
        <taxon>Eukaryota</taxon>
        <taxon>Viridiplantae</taxon>
        <taxon>Streptophyta</taxon>
        <taxon>Embryophyta</taxon>
        <taxon>Tracheophyta</taxon>
        <taxon>Spermatophyta</taxon>
        <taxon>Magnoliopsida</taxon>
        <taxon>Liliopsida</taxon>
        <taxon>Zosteraceae</taxon>
        <taxon>Zostera</taxon>
    </lineage>
</organism>
<sequence length="140" mass="15886">MEVGLLQKQLLDLTTTLVKNGFLDKQFMEIQSMSDSSNPDFALDVINDELHKTIEHRFANCKEISDYAHRLKGSSAIVGLKRIADLCKYLRECCDRVDLNGCCSRLQQIKCDLFIMKSELQKIFDMQKQILAAGGSLPKI</sequence>
<dbReference type="GO" id="GO:0005737">
    <property type="term" value="C:cytoplasm"/>
    <property type="evidence" value="ECO:0000318"/>
    <property type="project" value="GO_Central"/>
</dbReference>
<keyword evidence="2 3" id="KW-0902">Two-component regulatory system</keyword>
<gene>
    <name evidence="5" type="ORF">ZOSMA_8G00330</name>
</gene>
<feature type="domain" description="HPt" evidence="4">
    <location>
        <begin position="59"/>
        <end position="110"/>
    </location>
</feature>
<dbReference type="Gene3D" id="1.20.120.160">
    <property type="entry name" value="HPT domain"/>
    <property type="match status" value="1"/>
</dbReference>
<dbReference type="PANTHER" id="PTHR28242:SF52">
    <property type="entry name" value="PHOSPHORELAY INTERMEDIATE PROTEIN YPD1"/>
    <property type="match status" value="1"/>
</dbReference>
<comment type="function">
    <text evidence="3">Functions as a two-component phosphorelay mediators between cytokinin sensor histidine kinases and response regulators (B-type ARRs). Plays an important role in propagating cytokinin signal transduction.</text>
</comment>
<dbReference type="GO" id="GO:0000160">
    <property type="term" value="P:phosphorelay signal transduction system"/>
    <property type="evidence" value="ECO:0000318"/>
    <property type="project" value="GO_Central"/>
</dbReference>
<reference evidence="6" key="1">
    <citation type="journal article" date="2016" name="Nature">
        <title>The genome of the seagrass Zostera marina reveals angiosperm adaptation to the sea.</title>
        <authorList>
            <person name="Olsen J.L."/>
            <person name="Rouze P."/>
            <person name="Verhelst B."/>
            <person name="Lin Y.-C."/>
            <person name="Bayer T."/>
            <person name="Collen J."/>
            <person name="Dattolo E."/>
            <person name="De Paoli E."/>
            <person name="Dittami S."/>
            <person name="Maumus F."/>
            <person name="Michel G."/>
            <person name="Kersting A."/>
            <person name="Lauritano C."/>
            <person name="Lohaus R."/>
            <person name="Toepel M."/>
            <person name="Tonon T."/>
            <person name="Vanneste K."/>
            <person name="Amirebrahimi M."/>
            <person name="Brakel J."/>
            <person name="Bostroem C."/>
            <person name="Chovatia M."/>
            <person name="Grimwood J."/>
            <person name="Jenkins J.W."/>
            <person name="Jueterbock A."/>
            <person name="Mraz A."/>
            <person name="Stam W.T."/>
            <person name="Tice H."/>
            <person name="Bornberg-Bauer E."/>
            <person name="Green P.J."/>
            <person name="Pearson G.A."/>
            <person name="Procaccini G."/>
            <person name="Duarte C.M."/>
            <person name="Schmutz J."/>
            <person name="Reusch T.B.H."/>
            <person name="Van de Peer Y."/>
        </authorList>
    </citation>
    <scope>NUCLEOTIDE SEQUENCE [LARGE SCALE GENOMIC DNA]</scope>
    <source>
        <strain evidence="6">cv. Finnish</strain>
    </source>
</reference>
<dbReference type="CDD" id="cd00088">
    <property type="entry name" value="HPT"/>
    <property type="match status" value="1"/>
</dbReference>
<dbReference type="AlphaFoldDB" id="A0A0K9NJE6"/>
<accession>A0A0K9NJE6</accession>
<dbReference type="SUPFAM" id="SSF47226">
    <property type="entry name" value="Histidine-containing phosphotransfer domain, HPT domain"/>
    <property type="match status" value="1"/>
</dbReference>
<dbReference type="GO" id="GO:0005634">
    <property type="term" value="C:nucleus"/>
    <property type="evidence" value="ECO:0000318"/>
    <property type="project" value="GO_Central"/>
</dbReference>
<dbReference type="GO" id="GO:0009927">
    <property type="term" value="F:histidine phosphotransfer kinase activity"/>
    <property type="evidence" value="ECO:0000318"/>
    <property type="project" value="GO_Central"/>
</dbReference>
<dbReference type="PANTHER" id="PTHR28242">
    <property type="entry name" value="PHOSPHORELAY INTERMEDIATE PROTEIN YPD1"/>
    <property type="match status" value="1"/>
</dbReference>
<dbReference type="OrthoDB" id="1673781at2759"/>
<keyword evidence="1 3" id="KW-0932">Cytokinin signaling pathway</keyword>
<dbReference type="EMBL" id="LFYR01002110">
    <property type="protein sequence ID" value="KMZ56889.1"/>
    <property type="molecule type" value="Genomic_DNA"/>
</dbReference>
<dbReference type="InterPro" id="IPR045871">
    <property type="entry name" value="AHP1-5/YPD1"/>
</dbReference>
<keyword evidence="6" id="KW-1185">Reference proteome</keyword>
<evidence type="ECO:0000256" key="1">
    <source>
        <dbReference type="ARBA" id="ARBA00022864"/>
    </source>
</evidence>
<dbReference type="Pfam" id="PF01627">
    <property type="entry name" value="Hpt"/>
    <property type="match status" value="1"/>
</dbReference>
<evidence type="ECO:0000256" key="3">
    <source>
        <dbReference type="RuleBase" id="RU369004"/>
    </source>
</evidence>
<protein>
    <recommendedName>
        <fullName evidence="3">Histidine-containing phosphotransfer protein</fullName>
    </recommendedName>
</protein>
<dbReference type="GO" id="GO:0043424">
    <property type="term" value="F:protein histidine kinase binding"/>
    <property type="evidence" value="ECO:0000318"/>
    <property type="project" value="GO_Central"/>
</dbReference>
<evidence type="ECO:0000313" key="6">
    <source>
        <dbReference type="Proteomes" id="UP000036987"/>
    </source>
</evidence>
<dbReference type="InterPro" id="IPR008207">
    <property type="entry name" value="Sig_transdc_His_kin_Hpt_dom"/>
</dbReference>
<comment type="subcellular location">
    <subcellularLocation>
        <location evidence="3">Cytoplasm</location>
        <location evidence="3">Cytosol</location>
    </subcellularLocation>
    <subcellularLocation>
        <location evidence="3">Nucleus</location>
    </subcellularLocation>
</comment>
<evidence type="ECO:0000259" key="4">
    <source>
        <dbReference type="Pfam" id="PF01627"/>
    </source>
</evidence>
<dbReference type="STRING" id="29655.A0A0K9NJE6"/>
<evidence type="ECO:0000313" key="5">
    <source>
        <dbReference type="EMBL" id="KMZ56889.1"/>
    </source>
</evidence>
<comment type="domain">
    <text evidence="3">Histidine-containing phosphotransfer domain (HPt) contains an active histidine that mediates the phosphotransfer.</text>
</comment>
<dbReference type="Proteomes" id="UP000036987">
    <property type="component" value="Unassembled WGS sequence"/>
</dbReference>
<evidence type="ECO:0000256" key="2">
    <source>
        <dbReference type="ARBA" id="ARBA00023012"/>
    </source>
</evidence>